<name>A0ACC0EG30_9BASI</name>
<evidence type="ECO:0000313" key="2">
    <source>
        <dbReference type="Proteomes" id="UP001060170"/>
    </source>
</evidence>
<comment type="caution">
    <text evidence="1">The sequence shown here is derived from an EMBL/GenBank/DDBJ whole genome shotgun (WGS) entry which is preliminary data.</text>
</comment>
<reference evidence="1 2" key="3">
    <citation type="journal article" date="2022" name="Microbiol. Spectr.">
        <title>Folding features and dynamics of 3D genome architecture in plant fungal pathogens.</title>
        <authorList>
            <person name="Xia C."/>
        </authorList>
    </citation>
    <scope>NUCLEOTIDE SEQUENCE [LARGE SCALE GENOMIC DNA]</scope>
    <source>
        <strain evidence="1 2">93-210</strain>
    </source>
</reference>
<proteinExistence type="predicted"/>
<organism evidence="1 2">
    <name type="scientific">Puccinia striiformis f. sp. tritici</name>
    <dbReference type="NCBI Taxonomy" id="168172"/>
    <lineage>
        <taxon>Eukaryota</taxon>
        <taxon>Fungi</taxon>
        <taxon>Dikarya</taxon>
        <taxon>Basidiomycota</taxon>
        <taxon>Pucciniomycotina</taxon>
        <taxon>Pucciniomycetes</taxon>
        <taxon>Pucciniales</taxon>
        <taxon>Pucciniaceae</taxon>
        <taxon>Puccinia</taxon>
    </lineage>
</organism>
<sequence>MKSSHTYPHSETEKVSAEPPDVDISKLDPTKNPSNRLPSSSTNSNSTQQKMNPPENSARQLRSDPSIDRSSINSSIPPNAADPMLLMMKAMGLKSPNQEE</sequence>
<reference evidence="2" key="1">
    <citation type="journal article" date="2018" name="BMC Genomics">
        <title>Genomic insights into host adaptation between the wheat stripe rust pathogen (Puccinia striiformis f. sp. tritici) and the barley stripe rust pathogen (Puccinia striiformis f. sp. hordei).</title>
        <authorList>
            <person name="Xia C."/>
            <person name="Wang M."/>
            <person name="Yin C."/>
            <person name="Cornejo O.E."/>
            <person name="Hulbert S.H."/>
            <person name="Chen X."/>
        </authorList>
    </citation>
    <scope>NUCLEOTIDE SEQUENCE [LARGE SCALE GENOMIC DNA]</scope>
    <source>
        <strain evidence="2">93-210</strain>
    </source>
</reference>
<accession>A0ACC0EG30</accession>
<reference evidence="2" key="2">
    <citation type="journal article" date="2018" name="Mol. Plant Microbe Interact.">
        <title>Genome sequence resources for the wheat stripe rust pathogen (Puccinia striiformis f. sp. tritici) and the barley stripe rust pathogen (Puccinia striiformis f. sp. hordei).</title>
        <authorList>
            <person name="Xia C."/>
            <person name="Wang M."/>
            <person name="Yin C."/>
            <person name="Cornejo O.E."/>
            <person name="Hulbert S.H."/>
            <person name="Chen X."/>
        </authorList>
    </citation>
    <scope>NUCLEOTIDE SEQUENCE [LARGE SCALE GENOMIC DNA]</scope>
    <source>
        <strain evidence="2">93-210</strain>
    </source>
</reference>
<dbReference type="Proteomes" id="UP001060170">
    <property type="component" value="Chromosome 7"/>
</dbReference>
<keyword evidence="2" id="KW-1185">Reference proteome</keyword>
<dbReference type="EMBL" id="CM045871">
    <property type="protein sequence ID" value="KAI7951749.1"/>
    <property type="molecule type" value="Genomic_DNA"/>
</dbReference>
<evidence type="ECO:0000313" key="1">
    <source>
        <dbReference type="EMBL" id="KAI7951749.1"/>
    </source>
</evidence>
<protein>
    <submittedName>
        <fullName evidence="1">Uncharacterized protein</fullName>
    </submittedName>
</protein>
<gene>
    <name evidence="1" type="ORF">MJO28_007433</name>
</gene>